<dbReference type="HOGENOM" id="CLU_313459_0_0_14"/>
<sequence length="934" mass="101863">MMKKISILFLAVFSLFFVAFAIPQAYSAPITGDVNLNVEVYKGEGEAGKVTGHGLSQYAYGSRVSISLEGLKLTQNKEFGFYLYKGQLIEDEEAEFLVTDSSKITVVLKESTEVVAAFVDTNGALLDLKYGEGTFTPIAPTSVSNRPGFEFSGFGTVSSISVDTLFVAQYTRTNTTDISVTVTGGALVTGVTYNDVVTLEPTDAVNFKYWADADGQFVSSKPDYTFTALEDVEFVAVTEGVAPTAPSVYLSNVSGIRAGYQSFLGYVEYDETYELLEYGVLVSDEAKVLELGDADVEKKKPSTVLSPINEFLRSFVEGTYSSFRAYAIFKQGTEQVVVYSDNNFYIQEGVSSSNITETFEGLTISSSSYTNGNFTGINAQVWNYTASRGDQTLYGKALTTETGVLSTTFTNGLTFLSFDYVRAFTGTKARSFDIYINGIKFETINVDPNSNTVTTFTSGELAFTGNVLLEIRGFGTQKKIDNIVWRGSNIDPIDSKLYKIEYINNDNVSYVSNIANVVTDEPITPTKEGYSFVGWFDESNELFDFNTPITRHTTLTAVYEINEYTLTFNTDGGTAVEPIIGNFATSVSAPDAPTKEGYTFAGWTPELPETMPAGNQTYTATWTPNDYTITFDVDGGSVVAQLTQAYGSELVMPENPTKSGYNFAGWFTDQARTIPFEAKTMPLGNTTLYAKWADASLTSTVTFETNGGSDILPVVVNNGEAVLEPEDPTQEGYTFVGWYSDSGLSIIYDFDNVITTDITLYAKWNAELIIIKSSDFGETSGSPNYDGPLRTIEIENGVNDPNPSGKSSWKTSGENFNNAGWAFVRIGGKTAGTKAGAEKQLQTNFSFTSNVRKIEIDIVGLDSASGVEVMWLQTSSNGTDWTDVTSINISLGINTFDNLNIDKNHFIRFVIVRGSTGSNAGTDVKTINFFGFPE</sequence>
<protein>
    <submittedName>
        <fullName evidence="3">Uncharacterized protein</fullName>
    </submittedName>
</protein>
<dbReference type="AlphaFoldDB" id="A0A061AD64"/>
<dbReference type="EMBL" id="LK028559">
    <property type="protein sequence ID" value="CDR31369.1"/>
    <property type="molecule type" value="Genomic_DNA"/>
</dbReference>
<gene>
    <name evidence="3" type="ORF">Aocu_12960</name>
</gene>
<evidence type="ECO:0000256" key="1">
    <source>
        <dbReference type="ARBA" id="ARBA00004196"/>
    </source>
</evidence>
<dbReference type="Proteomes" id="UP000032434">
    <property type="component" value="Chromosome 1"/>
</dbReference>
<keyword evidence="2" id="KW-0732">Signal</keyword>
<proteinExistence type="predicted"/>
<dbReference type="InterPro" id="IPR013378">
    <property type="entry name" value="InlB-like_B-rpt"/>
</dbReference>
<keyword evidence="4" id="KW-1185">Reference proteome</keyword>
<dbReference type="STRING" id="35623.Aocu_12960"/>
<dbReference type="KEGG" id="aoc:Aocu_12960"/>
<dbReference type="PATRIC" id="fig|35623.3.peg.1295"/>
<dbReference type="NCBIfam" id="TIGR02543">
    <property type="entry name" value="List_Bact_rpt"/>
    <property type="match status" value="3"/>
</dbReference>
<feature type="chain" id="PRO_5001593642" evidence="2">
    <location>
        <begin position="22"/>
        <end position="934"/>
    </location>
</feature>
<dbReference type="Gene3D" id="2.60.40.4270">
    <property type="entry name" value="Listeria-Bacteroides repeat domain"/>
    <property type="match status" value="4"/>
</dbReference>
<name>A0A061AD64_9MOLU</name>
<organism evidence="3 4">
    <name type="scientific">Acholeplasma oculi</name>
    <dbReference type="NCBI Taxonomy" id="35623"/>
    <lineage>
        <taxon>Bacteria</taxon>
        <taxon>Bacillati</taxon>
        <taxon>Mycoplasmatota</taxon>
        <taxon>Mollicutes</taxon>
        <taxon>Acholeplasmatales</taxon>
        <taxon>Acholeplasmataceae</taxon>
        <taxon>Acholeplasma</taxon>
    </lineage>
</organism>
<evidence type="ECO:0000256" key="2">
    <source>
        <dbReference type="SAM" id="SignalP"/>
    </source>
</evidence>
<evidence type="ECO:0000313" key="3">
    <source>
        <dbReference type="EMBL" id="CDR31369.1"/>
    </source>
</evidence>
<dbReference type="Pfam" id="PF09479">
    <property type="entry name" value="Flg_new"/>
    <property type="match status" value="4"/>
</dbReference>
<comment type="subcellular location">
    <subcellularLocation>
        <location evidence="1">Cell envelope</location>
    </subcellularLocation>
</comment>
<evidence type="ECO:0000313" key="4">
    <source>
        <dbReference type="Proteomes" id="UP000032434"/>
    </source>
</evidence>
<reference evidence="4" key="1">
    <citation type="submission" date="2014-05" db="EMBL/GenBank/DDBJ databases">
        <authorList>
            <person name="Kube M."/>
        </authorList>
    </citation>
    <scope>NUCLEOTIDE SEQUENCE [LARGE SCALE GENOMIC DNA]</scope>
</reference>
<dbReference type="InterPro" id="IPR042229">
    <property type="entry name" value="Listeria/Bacterioides_rpt_sf"/>
</dbReference>
<dbReference type="GO" id="GO:0030313">
    <property type="term" value="C:cell envelope"/>
    <property type="evidence" value="ECO:0007669"/>
    <property type="project" value="UniProtKB-SubCell"/>
</dbReference>
<dbReference type="InParanoid" id="A0A061AD64"/>
<dbReference type="OrthoDB" id="384032at2"/>
<accession>A0A061AD64</accession>
<feature type="signal peptide" evidence="2">
    <location>
        <begin position="1"/>
        <end position="21"/>
    </location>
</feature>